<keyword evidence="3" id="KW-0472">Membrane</keyword>
<feature type="domain" description="Disintegrin" evidence="5">
    <location>
        <begin position="462"/>
        <end position="549"/>
    </location>
</feature>
<keyword evidence="7" id="KW-0645">Protease</keyword>
<dbReference type="FunFam" id="4.10.70.10:FF:000003">
    <property type="entry name" value="Disintegrin and metalloproteinase domain-containing protein 17"/>
    <property type="match status" value="1"/>
</dbReference>
<accession>A0AAD8AVG4</accession>
<keyword evidence="2" id="KW-0479">Metal-binding</keyword>
<dbReference type="GO" id="GO:0046872">
    <property type="term" value="F:metal ion binding"/>
    <property type="evidence" value="ECO:0007669"/>
    <property type="project" value="UniProtKB-KW"/>
</dbReference>
<evidence type="ECO:0000256" key="3">
    <source>
        <dbReference type="SAM" id="Phobius"/>
    </source>
</evidence>
<dbReference type="InterPro" id="IPR001590">
    <property type="entry name" value="Peptidase_M12B"/>
</dbReference>
<dbReference type="SUPFAM" id="SSF55486">
    <property type="entry name" value="Metalloproteases ('zincins'), catalytic domain"/>
    <property type="match status" value="1"/>
</dbReference>
<dbReference type="InterPro" id="IPR051489">
    <property type="entry name" value="ADAM_Metalloproteinase"/>
</dbReference>
<comment type="caution">
    <text evidence="2">Lacks conserved residue(s) required for the propagation of feature annotation.</text>
</comment>
<feature type="transmembrane region" description="Helical" evidence="3">
    <location>
        <begin position="662"/>
        <end position="681"/>
    </location>
</feature>
<dbReference type="SMART" id="SM00050">
    <property type="entry name" value="DISIN"/>
    <property type="match status" value="1"/>
</dbReference>
<dbReference type="PROSITE" id="PS50214">
    <property type="entry name" value="DISINTEGRIN_2"/>
    <property type="match status" value="1"/>
</dbReference>
<keyword evidence="3" id="KW-1133">Transmembrane helix</keyword>
<dbReference type="GO" id="GO:0006509">
    <property type="term" value="P:membrane protein ectodomain proteolysis"/>
    <property type="evidence" value="ECO:0007669"/>
    <property type="project" value="TreeGrafter"/>
</dbReference>
<dbReference type="Gene3D" id="4.10.70.10">
    <property type="entry name" value="Disintegrin domain"/>
    <property type="match status" value="1"/>
</dbReference>
<evidence type="ECO:0000256" key="1">
    <source>
        <dbReference type="ARBA" id="ARBA00023157"/>
    </source>
</evidence>
<dbReference type="PROSITE" id="PS50215">
    <property type="entry name" value="ADAM_MEPRO"/>
    <property type="match status" value="1"/>
</dbReference>
<feature type="binding site" evidence="2">
    <location>
        <position position="374"/>
    </location>
    <ligand>
        <name>Zn(2+)</name>
        <dbReference type="ChEBI" id="CHEBI:29105"/>
        <note>catalytic</note>
    </ligand>
</feature>
<evidence type="ECO:0000259" key="5">
    <source>
        <dbReference type="PROSITE" id="PS50214"/>
    </source>
</evidence>
<feature type="signal peptide" evidence="4">
    <location>
        <begin position="1"/>
        <end position="20"/>
    </location>
</feature>
<feature type="domain" description="Peptidase M12B" evidence="6">
    <location>
        <begin position="206"/>
        <end position="443"/>
    </location>
</feature>
<proteinExistence type="predicted"/>
<organism evidence="7 8">
    <name type="scientific">Biomphalaria pfeifferi</name>
    <name type="common">Bloodfluke planorb</name>
    <name type="synonym">Freshwater snail</name>
    <dbReference type="NCBI Taxonomy" id="112525"/>
    <lineage>
        <taxon>Eukaryota</taxon>
        <taxon>Metazoa</taxon>
        <taxon>Spiralia</taxon>
        <taxon>Lophotrochozoa</taxon>
        <taxon>Mollusca</taxon>
        <taxon>Gastropoda</taxon>
        <taxon>Heterobranchia</taxon>
        <taxon>Euthyneura</taxon>
        <taxon>Panpulmonata</taxon>
        <taxon>Hygrophila</taxon>
        <taxon>Lymnaeoidea</taxon>
        <taxon>Planorbidae</taxon>
        <taxon>Biomphalaria</taxon>
    </lineage>
</organism>
<gene>
    <name evidence="7" type="ORF">Bpfe_027377</name>
</gene>
<sequence length="708" mass="79920">MTSWINSFLLLFIYCQVSVCIQLKYFETLSSIVERSFTKRDSGVQELIKHLSFKFLNRTFEVHLKSGTSVLAKGFKSYLVQEDGRKEEFLFDESNVYTGHLSGKNSVFVNAHKEDTLWSIHIIEEDDIYAVEPVHNQLKPSENPHEHPMFAYRASDVIDKEGRCGVKNSAHVKHLKNGDLVSYNVVSKNNSATGSRKERGATGPRNTCLLHLVGDYDFFNFRCRKNFVLCSSLIVSYVNVADNIYQTSEFVNAEDESVGCIRLQIAKLELYQSYTVSETKEELPHFNAKGYPWDSDKKLAAFGTAMTYQKKVQCHFHLFTQHPMPERVLGLSYISGACAEIYVGRYLYSCGITSGTDIATGEITSLQMNLVFAHELGHNLGSEHDPNTPECSATESRGGDFLMWDRAVSGKYPNNKFDIFHHIEIEQFKDSVCHEKFSPCSLKLIGIARSSFYCLTEFSTVNKFCGNGIVDEGEECDAGARQQEDPCCDDKCQLKPQAMCSETNRQCCVNCKMAPNTTVCSDSGTAECQKKSFCTGQSYECPHSEKMDDWTPCIADGFCYDGDCKGFCEMKSVQTKKDIQPCLCRDEINACKGCCFDNSDPKNPGDCQVHNNQTYKDGQQCYAGYCVAGVCKPFLTSSIKRIAAFLKNIQLSSLAKFMRSNIAPTVIFLSLLIWIPCSCLIRRFDRDARHEREIELFIQRSLMAKLPF</sequence>
<dbReference type="GO" id="GO:0005886">
    <property type="term" value="C:plasma membrane"/>
    <property type="evidence" value="ECO:0007669"/>
    <property type="project" value="TreeGrafter"/>
</dbReference>
<reference evidence="7" key="1">
    <citation type="journal article" date="2023" name="PLoS Negl. Trop. Dis.">
        <title>A genome sequence for Biomphalaria pfeifferi, the major vector snail for the human-infecting parasite Schistosoma mansoni.</title>
        <authorList>
            <person name="Bu L."/>
            <person name="Lu L."/>
            <person name="Laidemitt M.R."/>
            <person name="Zhang S.M."/>
            <person name="Mutuku M."/>
            <person name="Mkoji G."/>
            <person name="Steinauer M."/>
            <person name="Loker E.S."/>
        </authorList>
    </citation>
    <scope>NUCLEOTIDE SEQUENCE</scope>
    <source>
        <strain evidence="7">KasaAsao</strain>
    </source>
</reference>
<dbReference type="AlphaFoldDB" id="A0AAD8AVG4"/>
<keyword evidence="2" id="KW-0862">Zinc</keyword>
<feature type="active site" evidence="2">
    <location>
        <position position="375"/>
    </location>
</feature>
<dbReference type="Pfam" id="PF00200">
    <property type="entry name" value="Disintegrin"/>
    <property type="match status" value="1"/>
</dbReference>
<dbReference type="EMBL" id="JASAOG010000222">
    <property type="protein sequence ID" value="KAK0043199.1"/>
    <property type="molecule type" value="Genomic_DNA"/>
</dbReference>
<evidence type="ECO:0000313" key="8">
    <source>
        <dbReference type="Proteomes" id="UP001233172"/>
    </source>
</evidence>
<evidence type="ECO:0000259" key="6">
    <source>
        <dbReference type="PROSITE" id="PS50215"/>
    </source>
</evidence>
<reference evidence="7" key="2">
    <citation type="submission" date="2023-04" db="EMBL/GenBank/DDBJ databases">
        <authorList>
            <person name="Bu L."/>
            <person name="Lu L."/>
            <person name="Laidemitt M.R."/>
            <person name="Zhang S.M."/>
            <person name="Mutuku M."/>
            <person name="Mkoji G."/>
            <person name="Steinauer M."/>
            <person name="Loker E.S."/>
        </authorList>
    </citation>
    <scope>NUCLEOTIDE SEQUENCE</scope>
    <source>
        <strain evidence="7">KasaAsao</strain>
        <tissue evidence="7">Whole Snail</tissue>
    </source>
</reference>
<feature type="chain" id="PRO_5041901892" evidence="4">
    <location>
        <begin position="21"/>
        <end position="708"/>
    </location>
</feature>
<keyword evidence="7" id="KW-0378">Hydrolase</keyword>
<dbReference type="Gene3D" id="4.10.70.30">
    <property type="match status" value="1"/>
</dbReference>
<comment type="caution">
    <text evidence="7">The sequence shown here is derived from an EMBL/GenBank/DDBJ whole genome shotgun (WGS) entry which is preliminary data.</text>
</comment>
<dbReference type="InterPro" id="IPR001762">
    <property type="entry name" value="Disintegrin_dom"/>
</dbReference>
<evidence type="ECO:0000313" key="7">
    <source>
        <dbReference type="EMBL" id="KAK0043199.1"/>
    </source>
</evidence>
<dbReference type="PANTHER" id="PTHR45702">
    <property type="entry name" value="ADAM10/ADAM17 METALLOPEPTIDASE FAMILY MEMBER"/>
    <property type="match status" value="1"/>
</dbReference>
<dbReference type="GO" id="GO:0007219">
    <property type="term" value="P:Notch signaling pathway"/>
    <property type="evidence" value="ECO:0007669"/>
    <property type="project" value="TreeGrafter"/>
</dbReference>
<dbReference type="InterPro" id="IPR024079">
    <property type="entry name" value="MetalloPept_cat_dom_sf"/>
</dbReference>
<evidence type="ECO:0000256" key="2">
    <source>
        <dbReference type="PROSITE-ProRule" id="PRU00276"/>
    </source>
</evidence>
<dbReference type="SUPFAM" id="SSF57552">
    <property type="entry name" value="Blood coagulation inhibitor (disintegrin)"/>
    <property type="match status" value="1"/>
</dbReference>
<dbReference type="Proteomes" id="UP001233172">
    <property type="component" value="Unassembled WGS sequence"/>
</dbReference>
<name>A0AAD8AVG4_BIOPF</name>
<evidence type="ECO:0000256" key="4">
    <source>
        <dbReference type="SAM" id="SignalP"/>
    </source>
</evidence>
<dbReference type="Pfam" id="PF13688">
    <property type="entry name" value="Reprolysin_5"/>
    <property type="match status" value="1"/>
</dbReference>
<dbReference type="GO" id="GO:0004222">
    <property type="term" value="F:metalloendopeptidase activity"/>
    <property type="evidence" value="ECO:0007669"/>
    <property type="project" value="InterPro"/>
</dbReference>
<feature type="binding site" evidence="2">
    <location>
        <position position="384"/>
    </location>
    <ligand>
        <name>Zn(2+)</name>
        <dbReference type="ChEBI" id="CHEBI:29105"/>
        <note>catalytic</note>
    </ligand>
</feature>
<keyword evidence="8" id="KW-1185">Reference proteome</keyword>
<keyword evidence="4" id="KW-0732">Signal</keyword>
<dbReference type="Gene3D" id="3.40.390.10">
    <property type="entry name" value="Collagenase (Catalytic Domain)"/>
    <property type="match status" value="1"/>
</dbReference>
<protein>
    <submittedName>
        <fullName evidence="7">Disintegrin and metalloproteinase domain-containing protein 17</fullName>
    </submittedName>
</protein>
<keyword evidence="3" id="KW-0812">Transmembrane</keyword>
<keyword evidence="1" id="KW-1015">Disulfide bond</keyword>
<keyword evidence="7" id="KW-0482">Metalloprotease</keyword>
<dbReference type="PANTHER" id="PTHR45702:SF6">
    <property type="entry name" value="DISINTEGRIN AND METALLOPROTEINASE DOMAIN-CONTAINING PROTEIN 17"/>
    <property type="match status" value="1"/>
</dbReference>
<feature type="binding site" evidence="2">
    <location>
        <position position="378"/>
    </location>
    <ligand>
        <name>Zn(2+)</name>
        <dbReference type="ChEBI" id="CHEBI:29105"/>
        <note>catalytic</note>
    </ligand>
</feature>
<dbReference type="InterPro" id="IPR036436">
    <property type="entry name" value="Disintegrin_dom_sf"/>
</dbReference>